<accession>A0A2Z7DGZ1</accession>
<protein>
    <submittedName>
        <fullName evidence="2">Tetratricopeptide repeat-like superfamily protein</fullName>
    </submittedName>
</protein>
<evidence type="ECO:0000313" key="3">
    <source>
        <dbReference type="Proteomes" id="UP000250235"/>
    </source>
</evidence>
<evidence type="ECO:0000256" key="1">
    <source>
        <dbReference type="SAM" id="MobiDB-lite"/>
    </source>
</evidence>
<feature type="region of interest" description="Disordered" evidence="1">
    <location>
        <begin position="108"/>
        <end position="140"/>
    </location>
</feature>
<dbReference type="PANTHER" id="PTHR26312:SF168">
    <property type="entry name" value="OS06G0606700 PROTEIN"/>
    <property type="match status" value="1"/>
</dbReference>
<dbReference type="Proteomes" id="UP000250235">
    <property type="component" value="Unassembled WGS sequence"/>
</dbReference>
<gene>
    <name evidence="2" type="ORF">F511_15802</name>
</gene>
<name>A0A2Z7DGZ1_9LAMI</name>
<dbReference type="PANTHER" id="PTHR26312">
    <property type="entry name" value="TETRATRICOPEPTIDE REPEAT PROTEIN 5"/>
    <property type="match status" value="1"/>
</dbReference>
<organism evidence="2 3">
    <name type="scientific">Dorcoceras hygrometricum</name>
    <dbReference type="NCBI Taxonomy" id="472368"/>
    <lineage>
        <taxon>Eukaryota</taxon>
        <taxon>Viridiplantae</taxon>
        <taxon>Streptophyta</taxon>
        <taxon>Embryophyta</taxon>
        <taxon>Tracheophyta</taxon>
        <taxon>Spermatophyta</taxon>
        <taxon>Magnoliopsida</taxon>
        <taxon>eudicotyledons</taxon>
        <taxon>Gunneridae</taxon>
        <taxon>Pentapetalae</taxon>
        <taxon>asterids</taxon>
        <taxon>lamiids</taxon>
        <taxon>Lamiales</taxon>
        <taxon>Gesneriaceae</taxon>
        <taxon>Didymocarpoideae</taxon>
        <taxon>Trichosporeae</taxon>
        <taxon>Loxocarpinae</taxon>
        <taxon>Dorcoceras</taxon>
    </lineage>
</organism>
<evidence type="ECO:0000313" key="2">
    <source>
        <dbReference type="EMBL" id="KZV56883.1"/>
    </source>
</evidence>
<dbReference type="OrthoDB" id="1748944at2759"/>
<reference evidence="2 3" key="1">
    <citation type="journal article" date="2015" name="Proc. Natl. Acad. Sci. U.S.A.">
        <title>The resurrection genome of Boea hygrometrica: A blueprint for survival of dehydration.</title>
        <authorList>
            <person name="Xiao L."/>
            <person name="Yang G."/>
            <person name="Zhang L."/>
            <person name="Yang X."/>
            <person name="Zhao S."/>
            <person name="Ji Z."/>
            <person name="Zhou Q."/>
            <person name="Hu M."/>
            <person name="Wang Y."/>
            <person name="Chen M."/>
            <person name="Xu Y."/>
            <person name="Jin H."/>
            <person name="Xiao X."/>
            <person name="Hu G."/>
            <person name="Bao F."/>
            <person name="Hu Y."/>
            <person name="Wan P."/>
            <person name="Li L."/>
            <person name="Deng X."/>
            <person name="Kuang T."/>
            <person name="Xiang C."/>
            <person name="Zhu J.K."/>
            <person name="Oliver M.J."/>
            <person name="He Y."/>
        </authorList>
    </citation>
    <scope>NUCLEOTIDE SEQUENCE [LARGE SCALE GENOMIC DNA]</scope>
    <source>
        <strain evidence="3">cv. XS01</strain>
    </source>
</reference>
<dbReference type="EMBL" id="KQ987754">
    <property type="protein sequence ID" value="KZV56883.1"/>
    <property type="molecule type" value="Genomic_DNA"/>
</dbReference>
<feature type="compositionally biased region" description="Gly residues" evidence="1">
    <location>
        <begin position="108"/>
        <end position="120"/>
    </location>
</feature>
<sequence length="181" mass="19546">MLLRSPSTPLLDSWLSSSAAGSSHEPGALSQLTRVRSFCPKMSIEESSLRCSELDPKLMRSFRRPITVNINQEEGVKGFGFAEAENDDEGCFVEERMPEPQTVVAGGCGGGRKGGCGGGRTSDDGPGSEPRNPGGWHGSDGTDAYYKRMIEANPGNPLFLANYAKFLKEIRGDFAKSRRVL</sequence>
<dbReference type="AlphaFoldDB" id="A0A2Z7DGZ1"/>
<keyword evidence="3" id="KW-1185">Reference proteome</keyword>
<proteinExistence type="predicted"/>